<reference evidence="1 2" key="1">
    <citation type="journal article" date="2022" name="Hortic Res">
        <title>A haplotype resolved chromosomal level avocado genome allows analysis of novel avocado genes.</title>
        <authorList>
            <person name="Nath O."/>
            <person name="Fletcher S.J."/>
            <person name="Hayward A."/>
            <person name="Shaw L.M."/>
            <person name="Masouleh A.K."/>
            <person name="Furtado A."/>
            <person name="Henry R.J."/>
            <person name="Mitter N."/>
        </authorList>
    </citation>
    <scope>NUCLEOTIDE SEQUENCE [LARGE SCALE GENOMIC DNA]</scope>
    <source>
        <strain evidence="2">cv. Hass</strain>
    </source>
</reference>
<accession>A0ACC2KME9</accession>
<proteinExistence type="predicted"/>
<sequence length="158" mass="17943">MADKHRRDVVFHVGDYVFLRLQPYRPATVVNRPSQKLAPRVFGPFRVLARIGSVAYRLELPPGSQVHNVFHVSLLKKYVGPSIPVSPEISTVSNTSDSPCIPQPEVILASRIIHKGKYHPGKEVLVQWFGAPPEDSPWENSWRFSRMYPGFVLEDKDI</sequence>
<dbReference type="EMBL" id="CM056818">
    <property type="protein sequence ID" value="KAJ8622221.1"/>
    <property type="molecule type" value="Genomic_DNA"/>
</dbReference>
<gene>
    <name evidence="1" type="ORF">MRB53_030750</name>
</gene>
<protein>
    <submittedName>
        <fullName evidence="1">Uncharacterized protein</fullName>
    </submittedName>
</protein>
<evidence type="ECO:0000313" key="2">
    <source>
        <dbReference type="Proteomes" id="UP001234297"/>
    </source>
</evidence>
<organism evidence="1 2">
    <name type="scientific">Persea americana</name>
    <name type="common">Avocado</name>
    <dbReference type="NCBI Taxonomy" id="3435"/>
    <lineage>
        <taxon>Eukaryota</taxon>
        <taxon>Viridiplantae</taxon>
        <taxon>Streptophyta</taxon>
        <taxon>Embryophyta</taxon>
        <taxon>Tracheophyta</taxon>
        <taxon>Spermatophyta</taxon>
        <taxon>Magnoliopsida</taxon>
        <taxon>Magnoliidae</taxon>
        <taxon>Laurales</taxon>
        <taxon>Lauraceae</taxon>
        <taxon>Persea</taxon>
    </lineage>
</organism>
<dbReference type="Proteomes" id="UP001234297">
    <property type="component" value="Chromosome 10"/>
</dbReference>
<evidence type="ECO:0000313" key="1">
    <source>
        <dbReference type="EMBL" id="KAJ8622221.1"/>
    </source>
</evidence>
<name>A0ACC2KME9_PERAE</name>
<comment type="caution">
    <text evidence="1">The sequence shown here is derived from an EMBL/GenBank/DDBJ whole genome shotgun (WGS) entry which is preliminary data.</text>
</comment>
<keyword evidence="2" id="KW-1185">Reference proteome</keyword>